<dbReference type="RefSeq" id="WP_168146438.1">
    <property type="nucleotide sequence ID" value="NZ_JAAVXB010000001.1"/>
</dbReference>
<sequence>MKKIAWLMPITLLLCSAAHAADPADTPPRTVSVDGQGEVSVQPDRAQLSLAVDAVDPDLKKAETKVNAVVRAYLADARKLGAADKDISTAGISVSPEYVWDNDAKQQKLVGYRARRDINITVTQLDRLGDFVLQATEAGVNHVNSPVLESSRADALRREALAQAATDARDKARLLADTLGMKLGAVRSLNANDSEARPPVPMMMMAKAARAPAADSGNSEMGFASGEIKYSANVSAQFDLLP</sequence>
<dbReference type="PANTHER" id="PTHR34387:SF2">
    <property type="entry name" value="SLR1258 PROTEIN"/>
    <property type="match status" value="1"/>
</dbReference>
<dbReference type="InterPro" id="IPR007497">
    <property type="entry name" value="SIMPL/DUF541"/>
</dbReference>
<dbReference type="InterPro" id="IPR052022">
    <property type="entry name" value="26kDa_periplasmic_antigen"/>
</dbReference>
<evidence type="ECO:0000256" key="1">
    <source>
        <dbReference type="SAM" id="SignalP"/>
    </source>
</evidence>
<dbReference type="Pfam" id="PF04402">
    <property type="entry name" value="SIMPL"/>
    <property type="match status" value="1"/>
</dbReference>
<dbReference type="AlphaFoldDB" id="A0A970B7H4"/>
<keyword evidence="1" id="KW-0732">Signal</keyword>
<accession>A0A970B7H4</accession>
<organism evidence="2 3">
    <name type="scientific">Solimonas marina</name>
    <dbReference type="NCBI Taxonomy" id="2714601"/>
    <lineage>
        <taxon>Bacteria</taxon>
        <taxon>Pseudomonadati</taxon>
        <taxon>Pseudomonadota</taxon>
        <taxon>Gammaproteobacteria</taxon>
        <taxon>Nevskiales</taxon>
        <taxon>Nevskiaceae</taxon>
        <taxon>Solimonas</taxon>
    </lineage>
</organism>
<protein>
    <submittedName>
        <fullName evidence="2">SIMPL domain-containing protein</fullName>
    </submittedName>
</protein>
<dbReference type="Gene3D" id="3.30.110.170">
    <property type="entry name" value="Protein of unknown function (DUF541), domain 1"/>
    <property type="match status" value="1"/>
</dbReference>
<feature type="chain" id="PRO_5037677074" evidence="1">
    <location>
        <begin position="21"/>
        <end position="242"/>
    </location>
</feature>
<reference evidence="2" key="1">
    <citation type="submission" date="2020-03" db="EMBL/GenBank/DDBJ databases">
        <title>Solimonas marina sp. nov., isolated from deep seawater of the Pacific Ocean.</title>
        <authorList>
            <person name="Liu X."/>
            <person name="Lai Q."/>
            <person name="Sun F."/>
            <person name="Gai Y."/>
            <person name="Li G."/>
            <person name="Shao Z."/>
        </authorList>
    </citation>
    <scope>NUCLEOTIDE SEQUENCE</scope>
    <source>
        <strain evidence="2">C16B3</strain>
    </source>
</reference>
<evidence type="ECO:0000313" key="2">
    <source>
        <dbReference type="EMBL" id="NKF21204.1"/>
    </source>
</evidence>
<name>A0A970B7H4_9GAMM</name>
<comment type="caution">
    <text evidence="2">The sequence shown here is derived from an EMBL/GenBank/DDBJ whole genome shotgun (WGS) entry which is preliminary data.</text>
</comment>
<dbReference type="Proteomes" id="UP000653472">
    <property type="component" value="Unassembled WGS sequence"/>
</dbReference>
<proteinExistence type="predicted"/>
<dbReference type="GO" id="GO:0006974">
    <property type="term" value="P:DNA damage response"/>
    <property type="evidence" value="ECO:0007669"/>
    <property type="project" value="TreeGrafter"/>
</dbReference>
<dbReference type="Gene3D" id="3.30.70.2970">
    <property type="entry name" value="Protein of unknown function (DUF541), domain 2"/>
    <property type="match status" value="1"/>
</dbReference>
<gene>
    <name evidence="2" type="ORF">G7Y82_02665</name>
</gene>
<dbReference type="EMBL" id="JAAVXB010000001">
    <property type="protein sequence ID" value="NKF21204.1"/>
    <property type="molecule type" value="Genomic_DNA"/>
</dbReference>
<feature type="signal peptide" evidence="1">
    <location>
        <begin position="1"/>
        <end position="20"/>
    </location>
</feature>
<keyword evidence="3" id="KW-1185">Reference proteome</keyword>
<dbReference type="PANTHER" id="PTHR34387">
    <property type="entry name" value="SLR1258 PROTEIN"/>
    <property type="match status" value="1"/>
</dbReference>
<evidence type="ECO:0000313" key="3">
    <source>
        <dbReference type="Proteomes" id="UP000653472"/>
    </source>
</evidence>